<dbReference type="OrthoDB" id="118015at2"/>
<evidence type="ECO:0000256" key="1">
    <source>
        <dbReference type="ARBA" id="ARBA00006484"/>
    </source>
</evidence>
<comment type="caution">
    <text evidence="3">The sequence shown here is derived from an EMBL/GenBank/DDBJ whole genome shotgun (WGS) entry which is preliminary data.</text>
</comment>
<dbReference type="Proteomes" id="UP000237222">
    <property type="component" value="Unassembled WGS sequence"/>
</dbReference>
<dbReference type="GO" id="GO:0030497">
    <property type="term" value="P:fatty acid elongation"/>
    <property type="evidence" value="ECO:0007669"/>
    <property type="project" value="TreeGrafter"/>
</dbReference>
<dbReference type="Gene3D" id="3.40.50.720">
    <property type="entry name" value="NAD(P)-binding Rossmann-like Domain"/>
    <property type="match status" value="1"/>
</dbReference>
<dbReference type="Pfam" id="PF00106">
    <property type="entry name" value="adh_short"/>
    <property type="match status" value="1"/>
</dbReference>
<sequence>MALLDGKVIVVTGAKGNLGAAMISTALSEGATVIGLDYAQIDFQADKFEGFSGVDLTDVEATTAAFAQIHTKYGRVDGLANIAGGFCWQTLADGEPNSWDKMFRINVVTASNACRAALPALIKAAGKIVNIGAAGATKAGAGFGPYAASKAGVAKLTESLAEECKTQNVCVNAVLPSVIDTPLNRSDMPDADFSSWVSPQQLSDVLCFLLSSKADSITGALLPVTGRV</sequence>
<dbReference type="PRINTS" id="PR00080">
    <property type="entry name" value="SDRFAMILY"/>
</dbReference>
<accession>A0A2S4HL40</accession>
<reference evidence="3" key="1">
    <citation type="submission" date="2018-01" db="EMBL/GenBank/DDBJ databases">
        <authorList>
            <person name="Yu X.-D."/>
        </authorList>
    </citation>
    <scope>NUCLEOTIDE SEQUENCE</scope>
    <source>
        <strain evidence="3">ZX-21</strain>
    </source>
</reference>
<dbReference type="SUPFAM" id="SSF51735">
    <property type="entry name" value="NAD(P)-binding Rossmann-fold domains"/>
    <property type="match status" value="1"/>
</dbReference>
<evidence type="ECO:0000313" key="4">
    <source>
        <dbReference type="Proteomes" id="UP000237222"/>
    </source>
</evidence>
<evidence type="ECO:0000256" key="2">
    <source>
        <dbReference type="RuleBase" id="RU000363"/>
    </source>
</evidence>
<dbReference type="PRINTS" id="PR00081">
    <property type="entry name" value="GDHRDH"/>
</dbReference>
<proteinExistence type="inferred from homology"/>
<dbReference type="PANTHER" id="PTHR42760">
    <property type="entry name" value="SHORT-CHAIN DEHYDROGENASES/REDUCTASES FAMILY MEMBER"/>
    <property type="match status" value="1"/>
</dbReference>
<comment type="similarity">
    <text evidence="1 2">Belongs to the short-chain dehydrogenases/reductases (SDR) family.</text>
</comment>
<protein>
    <submittedName>
        <fullName evidence="3">NAD-dependent oxidoreductase</fullName>
    </submittedName>
</protein>
<dbReference type="InterPro" id="IPR036291">
    <property type="entry name" value="NAD(P)-bd_dom_sf"/>
</dbReference>
<evidence type="ECO:0000313" key="3">
    <source>
        <dbReference type="EMBL" id="POP54735.1"/>
    </source>
</evidence>
<gene>
    <name evidence="3" type="ORF">C0068_00520</name>
</gene>
<dbReference type="GO" id="GO:0016616">
    <property type="term" value="F:oxidoreductase activity, acting on the CH-OH group of donors, NAD or NADP as acceptor"/>
    <property type="evidence" value="ECO:0007669"/>
    <property type="project" value="TreeGrafter"/>
</dbReference>
<organism evidence="3 4">
    <name type="scientific">Zhongshania marina</name>
    <dbReference type="NCBI Taxonomy" id="2304603"/>
    <lineage>
        <taxon>Bacteria</taxon>
        <taxon>Pseudomonadati</taxon>
        <taxon>Pseudomonadota</taxon>
        <taxon>Gammaproteobacteria</taxon>
        <taxon>Cellvibrionales</taxon>
        <taxon>Spongiibacteraceae</taxon>
        <taxon>Zhongshania</taxon>
    </lineage>
</organism>
<dbReference type="AlphaFoldDB" id="A0A2S4HL40"/>
<name>A0A2S4HL40_9GAMM</name>
<dbReference type="InterPro" id="IPR002347">
    <property type="entry name" value="SDR_fam"/>
</dbReference>
<dbReference type="RefSeq" id="WP_103682537.1">
    <property type="nucleotide sequence ID" value="NZ_PQGG01000002.1"/>
</dbReference>
<dbReference type="PANTHER" id="PTHR42760:SF135">
    <property type="entry name" value="BLL7886 PROTEIN"/>
    <property type="match status" value="1"/>
</dbReference>
<dbReference type="EMBL" id="PQGG01000002">
    <property type="protein sequence ID" value="POP54735.1"/>
    <property type="molecule type" value="Genomic_DNA"/>
</dbReference>